<dbReference type="InterPro" id="IPR002575">
    <property type="entry name" value="Aminoglycoside_PTrfase"/>
</dbReference>
<evidence type="ECO:0000256" key="5">
    <source>
        <dbReference type="ARBA" id="ARBA00022837"/>
    </source>
</evidence>
<evidence type="ECO:0000256" key="7">
    <source>
        <dbReference type="ARBA" id="ARBA00031378"/>
    </source>
</evidence>
<keyword evidence="10" id="KW-1185">Reference proteome</keyword>
<dbReference type="InterPro" id="IPR011009">
    <property type="entry name" value="Kinase-like_dom_sf"/>
</dbReference>
<dbReference type="InterPro" id="IPR032091">
    <property type="entry name" value="Malt_amylase-like_C"/>
</dbReference>
<comment type="similarity">
    <text evidence="2">Belongs to the glycosyl hydrolase 13 family. TreS subfamily.</text>
</comment>
<dbReference type="InParanoid" id="A0A6C2YP61"/>
<feature type="domain" description="Glycosyl hydrolase family 13 catalytic" evidence="8">
    <location>
        <begin position="16"/>
        <end position="410"/>
    </location>
</feature>
<dbReference type="Proteomes" id="UP000464378">
    <property type="component" value="Chromosome"/>
</dbReference>
<name>A0A6C2YP61_9BACT</name>
<dbReference type="InterPro" id="IPR006047">
    <property type="entry name" value="GH13_cat_dom"/>
</dbReference>
<keyword evidence="6" id="KW-0413">Isomerase</keyword>
<comment type="catalytic activity">
    <reaction evidence="1">
        <text>D-maltose = alpha,alpha-trehalose</text>
        <dbReference type="Rhea" id="RHEA:15145"/>
        <dbReference type="ChEBI" id="CHEBI:16551"/>
        <dbReference type="ChEBI" id="CHEBI:17306"/>
        <dbReference type="EC" id="5.4.99.16"/>
    </reaction>
</comment>
<dbReference type="EMBL" id="LR593887">
    <property type="protein sequence ID" value="VTS04192.1"/>
    <property type="molecule type" value="Genomic_DNA"/>
</dbReference>
<dbReference type="Pfam" id="PF01636">
    <property type="entry name" value="APH"/>
    <property type="match status" value="1"/>
</dbReference>
<dbReference type="SUPFAM" id="SSF51011">
    <property type="entry name" value="Glycosyl hydrolase domain"/>
    <property type="match status" value="1"/>
</dbReference>
<dbReference type="InterPro" id="IPR017853">
    <property type="entry name" value="GH"/>
</dbReference>
<sequence length="1121" mass="128529">MPTDDPQWYKDAVIYEVHVRAFHDSVGDGMGDFRGLTQKLDYLEDLGVTAVWLLPFYPSPLRDDGYDIADYTSVHPHYGTLDDFKAFLDEAHRRGIKVITELVINHTSDQHPWFQRARQSPRGSVERDFYVWNDTPDKFADVPIIFPGFETSNWAWDPVAKQYYWHRFYSHQPDLNYDNPAVWDAIMPVVDFWFDLGVDGMRLDAVPYLYEREGTSCENLPETHHFLKSLRKHVEEKYPDRMFLAEVNLWPEDAVEFFGQGDECHMVFHFPLMPRLFMALHQEDRFPIIDILAQTPAIPESCQWCLFLRNHDELTLAMITDEERDYMLRAYAQERQARIFLGIRHRLVPLLKNDRRRIEMMNALLFSMPGTPVVYYGDEIGMGDNIYLGDRNGVRTPMQWSSDRNAGFSRANPQKLYLPIIIDPEYHYEAVNVEAQQNNPSSLLWWMKRLIALRKRYRAFGRGSIQFLLATNPKILAFIRVYQDEVLLVVANLSRFVQYAELDLSNYRGMIPEELFGRTQFPAIGDGAYPLTMGPHGFYWFALTPVRTGSSRVPMLSMPEIRVNRSWEEILEGGPQEQLEGILVGFLTQRQTPGSRQAITNVRLDKSVVITISRIRVQILFLRVEFRVGLAETVLLPVLCLAASDRSRLLLPEETAVIARIVGGETGDLVAAQAVPEYNNGLLRAIRNNRSQVTENGQFVARWLDSEAVPEGTDTELPVPVVHRSERNNFAVIFGESFVLKTFHRAEEGTNPDLEVGRYLQSVTTDVPSAPVVGAIELIRRGAEPITLAVLHRYVPNQGNAWQYTLDLLSLFYESVAANSREQSPPLPPPMPMFGACTVSMHDLEGFAGGYINTVRLLANRTAELHKALAAAPIDSPFAKEIYSRQHQRSVYQSMRNAMGKLTERLERERDELPPIVRPLAERFLAIQRNIVDRFQRVLDPAIQEGFRIRCHGDYHLGQLLYTGNNFVVIDFEGDVSRRITDRKIKRSPLRDVAGMLRSFDYAAQSVLRGLANHRGRSPGVIRTEDRAILSKWADAWCDCVSREFVSEYRRKIDDTRLLPPSESATSTLIELFLLEKAILEIDYDLAFRPEWAVIPLRAILRLMGESVDDLCEPSRIVAVN</sequence>
<evidence type="ECO:0000256" key="4">
    <source>
        <dbReference type="ARBA" id="ARBA00022723"/>
    </source>
</evidence>
<evidence type="ECO:0000313" key="9">
    <source>
        <dbReference type="EMBL" id="VIP03410.1"/>
    </source>
</evidence>
<dbReference type="Gene3D" id="2.60.40.1180">
    <property type="entry name" value="Golgi alpha-mannosidase II"/>
    <property type="match status" value="1"/>
</dbReference>
<dbReference type="GO" id="GO:0047471">
    <property type="term" value="F:maltose alpha-D-glucosyltransferase activity"/>
    <property type="evidence" value="ECO:0007669"/>
    <property type="project" value="UniProtKB-EC"/>
</dbReference>
<dbReference type="KEGG" id="tim:GMBLW1_05500"/>
<dbReference type="PANTHER" id="PTHR10357:SF219">
    <property type="entry name" value="MALTOSE ALPHA-D-GLUCOSYLTRANSFERASE"/>
    <property type="match status" value="1"/>
</dbReference>
<dbReference type="EMBL" id="LR586016">
    <property type="protein sequence ID" value="VIP03410.1"/>
    <property type="molecule type" value="Genomic_DNA"/>
</dbReference>
<evidence type="ECO:0000256" key="1">
    <source>
        <dbReference type="ARBA" id="ARBA00001595"/>
    </source>
</evidence>
<dbReference type="NCBIfam" id="TIGR02456">
    <property type="entry name" value="treS_nterm"/>
    <property type="match status" value="1"/>
</dbReference>
<protein>
    <recommendedName>
        <fullName evidence="3">maltose alpha-D-glucosyltransferase</fullName>
        <ecNumber evidence="3">5.4.99.16</ecNumber>
    </recommendedName>
    <alternativeName>
        <fullName evidence="7">Maltose alpha-D-glucosyltransferase</fullName>
    </alternativeName>
</protein>
<dbReference type="Gene3D" id="3.20.20.80">
    <property type="entry name" value="Glycosidases"/>
    <property type="match status" value="1"/>
</dbReference>
<evidence type="ECO:0000256" key="3">
    <source>
        <dbReference type="ARBA" id="ARBA00012619"/>
    </source>
</evidence>
<dbReference type="EC" id="5.4.99.16" evidence="3"/>
<dbReference type="SUPFAM" id="SSF51445">
    <property type="entry name" value="(Trans)glycosidases"/>
    <property type="match status" value="1"/>
</dbReference>
<dbReference type="Gene3D" id="3.90.1200.10">
    <property type="match status" value="1"/>
</dbReference>
<reference evidence="9" key="1">
    <citation type="submission" date="2019-04" db="EMBL/GenBank/DDBJ databases">
        <authorList>
            <consortium name="Science for Life Laboratories"/>
        </authorList>
    </citation>
    <scope>NUCLEOTIDE SEQUENCE</scope>
    <source>
        <strain evidence="9">MBLW1</strain>
    </source>
</reference>
<evidence type="ECO:0000313" key="10">
    <source>
        <dbReference type="Proteomes" id="UP000464378"/>
    </source>
</evidence>
<dbReference type="SUPFAM" id="SSF56112">
    <property type="entry name" value="Protein kinase-like (PK-like)"/>
    <property type="match status" value="1"/>
</dbReference>
<keyword evidence="5" id="KW-0106">Calcium</keyword>
<dbReference type="InterPro" id="IPR012810">
    <property type="entry name" value="TreS/a-amylase_N"/>
</dbReference>
<dbReference type="GO" id="GO:0046872">
    <property type="term" value="F:metal ion binding"/>
    <property type="evidence" value="ECO:0007669"/>
    <property type="project" value="UniProtKB-KW"/>
</dbReference>
<dbReference type="CDD" id="cd11334">
    <property type="entry name" value="AmyAc_TreS"/>
    <property type="match status" value="1"/>
</dbReference>
<keyword evidence="4" id="KW-0479">Metal-binding</keyword>
<dbReference type="FunFam" id="3.20.20.80:FF:000055">
    <property type="entry name" value="Trehalose synthase"/>
    <property type="match status" value="1"/>
</dbReference>
<accession>A0A6C2YP61</accession>
<dbReference type="InterPro" id="IPR013780">
    <property type="entry name" value="Glyco_hydro_b"/>
</dbReference>
<dbReference type="InterPro" id="IPR045857">
    <property type="entry name" value="O16G_dom_2"/>
</dbReference>
<evidence type="ECO:0000259" key="8">
    <source>
        <dbReference type="SMART" id="SM00642"/>
    </source>
</evidence>
<dbReference type="PANTHER" id="PTHR10357">
    <property type="entry name" value="ALPHA-AMYLASE FAMILY MEMBER"/>
    <property type="match status" value="1"/>
</dbReference>
<dbReference type="AlphaFoldDB" id="A0A6C2YP61"/>
<evidence type="ECO:0000256" key="2">
    <source>
        <dbReference type="ARBA" id="ARBA00005496"/>
    </source>
</evidence>
<dbReference type="GO" id="GO:0005975">
    <property type="term" value="P:carbohydrate metabolic process"/>
    <property type="evidence" value="ECO:0007669"/>
    <property type="project" value="InterPro"/>
</dbReference>
<dbReference type="Pfam" id="PF00128">
    <property type="entry name" value="Alpha-amylase"/>
    <property type="match status" value="1"/>
</dbReference>
<dbReference type="Gene3D" id="3.90.400.10">
    <property type="entry name" value="Oligo-1,6-glucosidase, Domain 2"/>
    <property type="match status" value="1"/>
</dbReference>
<proteinExistence type="inferred from homology"/>
<dbReference type="Pfam" id="PF16657">
    <property type="entry name" value="Malt_amylase_C"/>
    <property type="match status" value="1"/>
</dbReference>
<evidence type="ECO:0000256" key="6">
    <source>
        <dbReference type="ARBA" id="ARBA00023235"/>
    </source>
</evidence>
<gene>
    <name evidence="9" type="ORF">GMBLW1_05500</name>
</gene>
<organism evidence="9">
    <name type="scientific">Tuwongella immobilis</name>
    <dbReference type="NCBI Taxonomy" id="692036"/>
    <lineage>
        <taxon>Bacteria</taxon>
        <taxon>Pseudomonadati</taxon>
        <taxon>Planctomycetota</taxon>
        <taxon>Planctomycetia</taxon>
        <taxon>Gemmatales</taxon>
        <taxon>Gemmataceae</taxon>
        <taxon>Tuwongella</taxon>
    </lineage>
</organism>
<dbReference type="SMART" id="SM00642">
    <property type="entry name" value="Aamy"/>
    <property type="match status" value="1"/>
</dbReference>
<dbReference type="RefSeq" id="WP_162658484.1">
    <property type="nucleotide sequence ID" value="NZ_LR593887.1"/>
</dbReference>